<dbReference type="Proteomes" id="UP000030012">
    <property type="component" value="Unassembled WGS sequence"/>
</dbReference>
<dbReference type="AlphaFoldDB" id="A0A0A0HXP2"/>
<keyword evidence="3" id="KW-0238">DNA-binding</keyword>
<dbReference type="PIRSF" id="PIRSF019455">
    <property type="entry name" value="CopR_AtkY"/>
    <property type="match status" value="1"/>
</dbReference>
<evidence type="ECO:0000313" key="6">
    <source>
        <dbReference type="Proteomes" id="UP000030012"/>
    </source>
</evidence>
<dbReference type="EMBL" id="JENJ01000089">
    <property type="protein sequence ID" value="KGM93979.1"/>
    <property type="molecule type" value="Genomic_DNA"/>
</dbReference>
<dbReference type="Gene3D" id="1.10.10.10">
    <property type="entry name" value="Winged helix-like DNA-binding domain superfamily/Winged helix DNA-binding domain"/>
    <property type="match status" value="1"/>
</dbReference>
<dbReference type="SUPFAM" id="SSF46785">
    <property type="entry name" value="Winged helix' DNA-binding domain"/>
    <property type="match status" value="1"/>
</dbReference>
<evidence type="ECO:0000256" key="1">
    <source>
        <dbReference type="ARBA" id="ARBA00011046"/>
    </source>
</evidence>
<dbReference type="Gene3D" id="1.10.4040.10">
    <property type="entry name" value="Penicillinase repressor domain"/>
    <property type="match status" value="1"/>
</dbReference>
<keyword evidence="4" id="KW-0804">Transcription</keyword>
<reference evidence="5 6" key="1">
    <citation type="submission" date="2014-01" db="EMBL/GenBank/DDBJ databases">
        <title>Plasmidome dynamics in the species complex Clostridium novyi sensu lato converts strains of independent lineages into distinctly different pathogens.</title>
        <authorList>
            <person name="Skarin H."/>
            <person name="Segerman B."/>
        </authorList>
    </citation>
    <scope>NUCLEOTIDE SEQUENCE [LARGE SCALE GENOMIC DNA]</scope>
    <source>
        <strain evidence="5 6">4552</strain>
    </source>
</reference>
<dbReference type="InterPro" id="IPR036390">
    <property type="entry name" value="WH_DNA-bd_sf"/>
</dbReference>
<protein>
    <submittedName>
        <fullName evidence="5">Beta-lactamase</fullName>
    </submittedName>
</protein>
<evidence type="ECO:0000256" key="2">
    <source>
        <dbReference type="ARBA" id="ARBA00023015"/>
    </source>
</evidence>
<dbReference type="InterPro" id="IPR036388">
    <property type="entry name" value="WH-like_DNA-bd_sf"/>
</dbReference>
<dbReference type="Pfam" id="PF03965">
    <property type="entry name" value="Penicillinase_R"/>
    <property type="match status" value="1"/>
</dbReference>
<organism evidence="5 6">
    <name type="scientific">Clostridium novyi A str. 4552</name>
    <dbReference type="NCBI Taxonomy" id="1444289"/>
    <lineage>
        <taxon>Bacteria</taxon>
        <taxon>Bacillati</taxon>
        <taxon>Bacillota</taxon>
        <taxon>Clostridia</taxon>
        <taxon>Eubacteriales</taxon>
        <taxon>Clostridiaceae</taxon>
        <taxon>Clostridium</taxon>
    </lineage>
</organism>
<dbReference type="OrthoDB" id="9795583at2"/>
<evidence type="ECO:0000256" key="3">
    <source>
        <dbReference type="ARBA" id="ARBA00023125"/>
    </source>
</evidence>
<comment type="similarity">
    <text evidence="1">Belongs to the BlaI transcriptional regulatory family.</text>
</comment>
<dbReference type="GO" id="GO:0045892">
    <property type="term" value="P:negative regulation of DNA-templated transcription"/>
    <property type="evidence" value="ECO:0007669"/>
    <property type="project" value="InterPro"/>
</dbReference>
<comment type="caution">
    <text evidence="5">The sequence shown here is derived from an EMBL/GenBank/DDBJ whole genome shotgun (WGS) entry which is preliminary data.</text>
</comment>
<name>A0A0A0HXP2_CLONO</name>
<sequence>MILKKIPDSELEIMKVIWNNDKSVSSKEIIKIMEDKKEWKQTTTLTLLKRLTNKKIISAEKVKTVTYYTAIIDKKSYLEVETSNFFKKLHGNSLKSFITTLHDNNDITDEDLDELEKWIRESR</sequence>
<proteinExistence type="inferred from homology"/>
<evidence type="ECO:0000256" key="4">
    <source>
        <dbReference type="ARBA" id="ARBA00023163"/>
    </source>
</evidence>
<dbReference type="RefSeq" id="WP_003365139.1">
    <property type="nucleotide sequence ID" value="NZ_JENJ01000089.1"/>
</dbReference>
<evidence type="ECO:0000313" key="5">
    <source>
        <dbReference type="EMBL" id="KGM93979.1"/>
    </source>
</evidence>
<dbReference type="GO" id="GO:0003677">
    <property type="term" value="F:DNA binding"/>
    <property type="evidence" value="ECO:0007669"/>
    <property type="project" value="UniProtKB-KW"/>
</dbReference>
<dbReference type="InterPro" id="IPR005650">
    <property type="entry name" value="BlaI_family"/>
</dbReference>
<keyword evidence="2" id="KW-0805">Transcription regulation</keyword>
<gene>
    <name evidence="5" type="ORF">Z968_12320</name>
</gene>
<accession>A0A0A0HXP2</accession>